<dbReference type="PANTHER" id="PTHR14226">
    <property type="entry name" value="NEUROPATHY TARGET ESTERASE/SWISS CHEESE D.MELANOGASTER"/>
    <property type="match status" value="1"/>
</dbReference>
<dbReference type="InterPro" id="IPR002641">
    <property type="entry name" value="PNPLA_dom"/>
</dbReference>
<dbReference type="Proteomes" id="UP001328425">
    <property type="component" value="Unassembled WGS sequence"/>
</dbReference>
<dbReference type="CDD" id="cd07208">
    <property type="entry name" value="Pat_hypo_Ecoli_yjju_like"/>
    <property type="match status" value="1"/>
</dbReference>
<gene>
    <name evidence="6" type="ORF">PV361_04815</name>
</gene>
<keyword evidence="1 4" id="KW-0378">Hydrolase</keyword>
<feature type="domain" description="PNPLA" evidence="5">
    <location>
        <begin position="5"/>
        <end position="174"/>
    </location>
</feature>
<keyword evidence="7" id="KW-1185">Reference proteome</keyword>
<evidence type="ECO:0000256" key="3">
    <source>
        <dbReference type="ARBA" id="ARBA00023098"/>
    </source>
</evidence>
<keyword evidence="2 4" id="KW-0442">Lipid degradation</keyword>
<dbReference type="InterPro" id="IPR016035">
    <property type="entry name" value="Acyl_Trfase/lysoPLipase"/>
</dbReference>
<dbReference type="InterPro" id="IPR045943">
    <property type="entry name" value="DUF6363"/>
</dbReference>
<dbReference type="SUPFAM" id="SSF52151">
    <property type="entry name" value="FabD/lysophospholipase-like"/>
    <property type="match status" value="1"/>
</dbReference>
<dbReference type="Pfam" id="PF01734">
    <property type="entry name" value="Patatin"/>
    <property type="match status" value="1"/>
</dbReference>
<comment type="caution">
    <text evidence="6">The sequence shown here is derived from an EMBL/GenBank/DDBJ whole genome shotgun (WGS) entry which is preliminary data.</text>
</comment>
<feature type="active site" description="Nucleophile" evidence="4">
    <location>
        <position position="38"/>
    </location>
</feature>
<evidence type="ECO:0000313" key="7">
    <source>
        <dbReference type="Proteomes" id="UP001328425"/>
    </source>
</evidence>
<name>A0ABU7XAJ6_9FIRM</name>
<dbReference type="PANTHER" id="PTHR14226:SF25">
    <property type="entry name" value="PHOSPHOESTERASE"/>
    <property type="match status" value="1"/>
</dbReference>
<protein>
    <submittedName>
        <fullName evidence="6">Patatin family protein</fullName>
    </submittedName>
</protein>
<feature type="short sequence motif" description="GXSXG" evidence="4">
    <location>
        <begin position="36"/>
        <end position="40"/>
    </location>
</feature>
<feature type="active site" description="Proton acceptor" evidence="4">
    <location>
        <position position="161"/>
    </location>
</feature>
<dbReference type="Pfam" id="PF19890">
    <property type="entry name" value="DUF6363"/>
    <property type="match status" value="1"/>
</dbReference>
<dbReference type="Gene3D" id="3.40.1090.10">
    <property type="entry name" value="Cytosolic phospholipase A2 catalytic domain"/>
    <property type="match status" value="2"/>
</dbReference>
<feature type="short sequence motif" description="GXGXXG" evidence="4">
    <location>
        <begin position="9"/>
        <end position="14"/>
    </location>
</feature>
<sequence length="283" mass="32278">MKLGFVDVGGGTRGIYGAGVFDYLMEENISGDYFIGVSAGAANGASFLANQPRRNFVFYNKYAFRKEYMSFKNYLKTGSYIDLDYIYSDLSSSKGEYPLDYKALKNNPMDFEIVATDARTGKAKYFKKSDLVIDNYDPIKASCCVPVLNQPYKIKGVPYFDGGISDPIPFKRAFEAGCDKVIIVLTRPRDYFREGRKDKKFVRLLRRTYPKAAKAFAKRSLVYNESLREAMELEKENKVIIVAPSYIGNLKTLTQDHDQLENLYELGRKDAKNILTLENIRKE</sequence>
<dbReference type="InterPro" id="IPR037483">
    <property type="entry name" value="YjjU-like"/>
</dbReference>
<accession>A0ABU7XAJ6</accession>
<evidence type="ECO:0000256" key="4">
    <source>
        <dbReference type="PROSITE-ProRule" id="PRU01161"/>
    </source>
</evidence>
<dbReference type="RefSeq" id="WP_311565161.1">
    <property type="nucleotide sequence ID" value="NZ_CAUPKQ010000001.1"/>
</dbReference>
<evidence type="ECO:0000313" key="6">
    <source>
        <dbReference type="EMBL" id="MEF3318020.1"/>
    </source>
</evidence>
<reference evidence="6 7" key="1">
    <citation type="submission" date="2022-11" db="EMBL/GenBank/DDBJ databases">
        <title>The First Case of Preauricular Fistular Abscess Caused by Peptoniphilus grossensis.</title>
        <authorList>
            <person name="Byun J.-H."/>
        </authorList>
    </citation>
    <scope>NUCLEOTIDE SEQUENCE [LARGE SCALE GENOMIC DNA]</scope>
    <source>
        <strain evidence="6 7">GYB008</strain>
    </source>
</reference>
<dbReference type="PROSITE" id="PS51635">
    <property type="entry name" value="PNPLA"/>
    <property type="match status" value="1"/>
</dbReference>
<evidence type="ECO:0000259" key="5">
    <source>
        <dbReference type="PROSITE" id="PS51635"/>
    </source>
</evidence>
<organism evidence="6 7">
    <name type="scientific">Peptoniphilus grossensis</name>
    <dbReference type="NCBI Taxonomy" id="1465756"/>
    <lineage>
        <taxon>Bacteria</taxon>
        <taxon>Bacillati</taxon>
        <taxon>Bacillota</taxon>
        <taxon>Tissierellia</taxon>
        <taxon>Tissierellales</taxon>
        <taxon>Peptoniphilaceae</taxon>
        <taxon>Peptoniphilus</taxon>
    </lineage>
</organism>
<dbReference type="EMBL" id="JARBCY010000031">
    <property type="protein sequence ID" value="MEF3318020.1"/>
    <property type="molecule type" value="Genomic_DNA"/>
</dbReference>
<feature type="short sequence motif" description="DGA/G" evidence="4">
    <location>
        <begin position="161"/>
        <end position="163"/>
    </location>
</feature>
<evidence type="ECO:0000256" key="1">
    <source>
        <dbReference type="ARBA" id="ARBA00022801"/>
    </source>
</evidence>
<evidence type="ECO:0000256" key="2">
    <source>
        <dbReference type="ARBA" id="ARBA00022963"/>
    </source>
</evidence>
<dbReference type="InterPro" id="IPR050301">
    <property type="entry name" value="NTE"/>
</dbReference>
<keyword evidence="3 4" id="KW-0443">Lipid metabolism</keyword>
<proteinExistence type="predicted"/>